<dbReference type="InterPro" id="IPR000277">
    <property type="entry name" value="Cys/Met-Metab_PyrdxlP-dep_enz"/>
</dbReference>
<comment type="cofactor">
    <cofactor evidence="1 3">
        <name>pyridoxal 5'-phosphate</name>
        <dbReference type="ChEBI" id="CHEBI:597326"/>
    </cofactor>
</comment>
<keyword evidence="2 3" id="KW-0663">Pyridoxal phosphate</keyword>
<dbReference type="GO" id="GO:0003962">
    <property type="term" value="F:cystathionine gamma-synthase activity"/>
    <property type="evidence" value="ECO:0007669"/>
    <property type="project" value="TreeGrafter"/>
</dbReference>
<dbReference type="InterPro" id="IPR015421">
    <property type="entry name" value="PyrdxlP-dep_Trfase_major"/>
</dbReference>
<dbReference type="PANTHER" id="PTHR42699:SF1">
    <property type="entry name" value="CYSTATHIONINE GAMMA-SYNTHASE-RELATED"/>
    <property type="match status" value="1"/>
</dbReference>
<dbReference type="Pfam" id="PF01053">
    <property type="entry name" value="Cys_Met_Meta_PP"/>
    <property type="match status" value="1"/>
</dbReference>
<dbReference type="InterPro" id="IPR015422">
    <property type="entry name" value="PyrdxlP-dep_Trfase_small"/>
</dbReference>
<evidence type="ECO:0000313" key="4">
    <source>
        <dbReference type="EMBL" id="KAI1872615.1"/>
    </source>
</evidence>
<reference evidence="4" key="1">
    <citation type="submission" date="2021-03" db="EMBL/GenBank/DDBJ databases">
        <title>Revisited historic fungal species revealed as producer of novel bioactive compounds through whole genome sequencing and comparative genomics.</title>
        <authorList>
            <person name="Vignolle G.A."/>
            <person name="Hochenegger N."/>
            <person name="Mach R.L."/>
            <person name="Mach-Aigner A.R."/>
            <person name="Javad Rahimi M."/>
            <person name="Salim K.A."/>
            <person name="Chan C.M."/>
            <person name="Lim L.B.L."/>
            <person name="Cai F."/>
            <person name="Druzhinina I.S."/>
            <person name="U'Ren J.M."/>
            <person name="Derntl C."/>
        </authorList>
    </citation>
    <scope>NUCLEOTIDE SEQUENCE</scope>
    <source>
        <strain evidence="4">TUCIM 5799</strain>
    </source>
</reference>
<dbReference type="GO" id="GO:0030170">
    <property type="term" value="F:pyridoxal phosphate binding"/>
    <property type="evidence" value="ECO:0007669"/>
    <property type="project" value="InterPro"/>
</dbReference>
<dbReference type="Proteomes" id="UP000829685">
    <property type="component" value="Unassembled WGS sequence"/>
</dbReference>
<dbReference type="Gene3D" id="3.90.1150.10">
    <property type="entry name" value="Aspartate Aminotransferase, domain 1"/>
    <property type="match status" value="1"/>
</dbReference>
<evidence type="ECO:0008006" key="6">
    <source>
        <dbReference type="Google" id="ProtNLM"/>
    </source>
</evidence>
<accession>A0A9Q0ARD1</accession>
<dbReference type="Gene3D" id="3.40.640.10">
    <property type="entry name" value="Type I PLP-dependent aspartate aminotransferase-like (Major domain)"/>
    <property type="match status" value="1"/>
</dbReference>
<comment type="similarity">
    <text evidence="3">Belongs to the trans-sulfuration enzymes family.</text>
</comment>
<dbReference type="EMBL" id="JAFIMR010000011">
    <property type="protein sequence ID" value="KAI1872615.1"/>
    <property type="molecule type" value="Genomic_DNA"/>
</dbReference>
<dbReference type="GO" id="GO:0019346">
    <property type="term" value="P:transsulfuration"/>
    <property type="evidence" value="ECO:0007669"/>
    <property type="project" value="InterPro"/>
</dbReference>
<evidence type="ECO:0000313" key="5">
    <source>
        <dbReference type="Proteomes" id="UP000829685"/>
    </source>
</evidence>
<organism evidence="4 5">
    <name type="scientific">Neoarthrinium moseri</name>
    <dbReference type="NCBI Taxonomy" id="1658444"/>
    <lineage>
        <taxon>Eukaryota</taxon>
        <taxon>Fungi</taxon>
        <taxon>Dikarya</taxon>
        <taxon>Ascomycota</taxon>
        <taxon>Pezizomycotina</taxon>
        <taxon>Sordariomycetes</taxon>
        <taxon>Xylariomycetidae</taxon>
        <taxon>Amphisphaeriales</taxon>
        <taxon>Apiosporaceae</taxon>
        <taxon>Neoarthrinium</taxon>
    </lineage>
</organism>
<keyword evidence="5" id="KW-1185">Reference proteome</keyword>
<proteinExistence type="inferred from homology"/>
<protein>
    <recommendedName>
        <fullName evidence="6">Cystathionine gamma-synthase</fullName>
    </recommendedName>
</protein>
<dbReference type="InterPro" id="IPR015424">
    <property type="entry name" value="PyrdxlP-dep_Trfase"/>
</dbReference>
<evidence type="ECO:0000256" key="1">
    <source>
        <dbReference type="ARBA" id="ARBA00001933"/>
    </source>
</evidence>
<dbReference type="AlphaFoldDB" id="A0A9Q0ARD1"/>
<evidence type="ECO:0000256" key="3">
    <source>
        <dbReference type="RuleBase" id="RU362118"/>
    </source>
</evidence>
<comment type="caution">
    <text evidence="4">The sequence shown here is derived from an EMBL/GenBank/DDBJ whole genome shotgun (WGS) entry which is preliminary data.</text>
</comment>
<sequence>METKKHMHNLCETIPPNDVHAVSVSLPTWKSNLQWARKSQNILARMRSGYPRFFVHSLVQELADHAKRLGPPGVTCLPFSTAVAAADCCRWIAGQVGPEQAGAFSMTSKIPLDDTVHSDHSVWVDVHLVWVSPQHYSLAKAFWQHTGEGISSRRALACLRNLESLKYGSNCGIKKEITTLHSSAYEAKRFVRAQLASYLSPSAGVRSERDIFLYASGMKAIYDTFRAVLGMQYMEESETPTMVAYGFLYVDTFKIMSRFGCNQTLLYGHGTPEELDQLKSDLEAGKRICALFTELPTNPLLTCVDLRRIRRLADQYGFVVVCDDTVGTSVNVDILSYVDVLVTSLTKLFSGACNVMGGSVVVNPMSRHHELLTEKLGALFVDSYYPEDALVMAQNCADFDVRIDAINANAEALASLLSSRRDLVKQVYYPSMGRSRAMYDTFRRPGRGYGYLVTIEFNQPQYAIVFFDNLDVAKGPSLGTNFTLACPYTLLGHYGELDWAAKYGVVEHLVRISVGMEDDLIGRVEAALQAVDAGRAGCC</sequence>
<gene>
    <name evidence="4" type="ORF">JX265_005495</name>
</gene>
<dbReference type="InterPro" id="IPR051750">
    <property type="entry name" value="Trans-sulfuration_enzymes"/>
</dbReference>
<name>A0A9Q0ARD1_9PEZI</name>
<dbReference type="SUPFAM" id="SSF53383">
    <property type="entry name" value="PLP-dependent transferases"/>
    <property type="match status" value="1"/>
</dbReference>
<dbReference type="PANTHER" id="PTHR42699">
    <property type="match status" value="1"/>
</dbReference>
<evidence type="ECO:0000256" key="2">
    <source>
        <dbReference type="ARBA" id="ARBA00022898"/>
    </source>
</evidence>